<dbReference type="OrthoDB" id="6710600at2"/>
<protein>
    <submittedName>
        <fullName evidence="2">Uncharacterized protein</fullName>
    </submittedName>
</protein>
<keyword evidence="3" id="KW-1185">Reference proteome</keyword>
<keyword evidence="1" id="KW-0812">Transmembrane</keyword>
<reference evidence="2 3" key="1">
    <citation type="submission" date="2013-10" db="EMBL/GenBank/DDBJ databases">
        <title>The Genome Sequence of Acinetobacter indicus CIP 110367.</title>
        <authorList>
            <consortium name="The Broad Institute Genomics Platform"/>
            <consortium name="The Broad Institute Genome Sequencing Center for Infectious Disease"/>
            <person name="Cerqueira G."/>
            <person name="Feldgarden M."/>
            <person name="Courvalin P."/>
            <person name="Grillot-Courvalin C."/>
            <person name="Clermont D."/>
            <person name="Rocha E."/>
            <person name="Yoon E.-J."/>
            <person name="Nemec A."/>
            <person name="Young S.K."/>
            <person name="Zeng Q."/>
            <person name="Gargeya S."/>
            <person name="Fitzgerald M."/>
            <person name="Abouelleil A."/>
            <person name="Alvarado L."/>
            <person name="Berlin A.M."/>
            <person name="Chapman S.B."/>
            <person name="Gainer-Dewar J."/>
            <person name="Goldberg J."/>
            <person name="Gnerre S."/>
            <person name="Griggs A."/>
            <person name="Gujja S."/>
            <person name="Hansen M."/>
            <person name="Howarth C."/>
            <person name="Imamovic A."/>
            <person name="Ireland A."/>
            <person name="Larimer J."/>
            <person name="McCowan C."/>
            <person name="Murphy C."/>
            <person name="Pearson M."/>
            <person name="Poon T.W."/>
            <person name="Priest M."/>
            <person name="Roberts A."/>
            <person name="Saif S."/>
            <person name="Shea T."/>
            <person name="Sykes S."/>
            <person name="Wortman J."/>
            <person name="Nusbaum C."/>
            <person name="Birren B."/>
        </authorList>
    </citation>
    <scope>NUCLEOTIDE SEQUENCE [LARGE SCALE GENOMIC DNA]</scope>
    <source>
        <strain evidence="2 3">CIP 110367</strain>
    </source>
</reference>
<keyword evidence="1" id="KW-1133">Transmembrane helix</keyword>
<organism evidence="2 3">
    <name type="scientific">Acinetobacter indicus CIP 110367</name>
    <dbReference type="NCBI Taxonomy" id="1341679"/>
    <lineage>
        <taxon>Bacteria</taxon>
        <taxon>Pseudomonadati</taxon>
        <taxon>Pseudomonadota</taxon>
        <taxon>Gammaproteobacteria</taxon>
        <taxon>Moraxellales</taxon>
        <taxon>Moraxellaceae</taxon>
        <taxon>Acinetobacter</taxon>
    </lineage>
</organism>
<evidence type="ECO:0000313" key="3">
    <source>
        <dbReference type="Proteomes" id="UP000018415"/>
    </source>
</evidence>
<feature type="transmembrane region" description="Helical" evidence="1">
    <location>
        <begin position="20"/>
        <end position="39"/>
    </location>
</feature>
<dbReference type="RefSeq" id="WP_016658921.1">
    <property type="nucleotide sequence ID" value="NZ_BBSF01000034.1"/>
</dbReference>
<gene>
    <name evidence="2" type="ORF">P253_03071</name>
</gene>
<dbReference type="Proteomes" id="UP000018415">
    <property type="component" value="Unassembled WGS sequence"/>
</dbReference>
<proteinExistence type="predicted"/>
<sequence>MNTITFQKLEKMNKQCKACVKAYALLTLLSLMTFFIYFFNNFTLDVLFTNSNALLPAIKMEALALGIMHIVYYFFFKYVDKKLQIFGLDSNNLNEYIQRNQAFFQKY</sequence>
<dbReference type="AlphaFoldDB" id="V2U3Y0"/>
<dbReference type="EMBL" id="AYET01000014">
    <property type="protein sequence ID" value="ESK45012.1"/>
    <property type="molecule type" value="Genomic_DNA"/>
</dbReference>
<evidence type="ECO:0000256" key="1">
    <source>
        <dbReference type="SAM" id="Phobius"/>
    </source>
</evidence>
<name>V2U3Y0_9GAMM</name>
<keyword evidence="1" id="KW-0472">Membrane</keyword>
<accession>V2U3Y0</accession>
<dbReference type="HOGENOM" id="CLU_2217305_0_0_6"/>
<dbReference type="eggNOG" id="ENOG5031SJQ">
    <property type="taxonomic scope" value="Bacteria"/>
</dbReference>
<evidence type="ECO:0000313" key="2">
    <source>
        <dbReference type="EMBL" id="ESK45012.1"/>
    </source>
</evidence>
<comment type="caution">
    <text evidence="2">The sequence shown here is derived from an EMBL/GenBank/DDBJ whole genome shotgun (WGS) entry which is preliminary data.</text>
</comment>
<feature type="transmembrane region" description="Helical" evidence="1">
    <location>
        <begin position="54"/>
        <end position="75"/>
    </location>
</feature>